<feature type="non-terminal residue" evidence="6">
    <location>
        <position position="1167"/>
    </location>
</feature>
<dbReference type="Gene3D" id="3.30.559.30">
    <property type="entry name" value="Nonribosomal peptide synthetase, condensation domain"/>
    <property type="match status" value="1"/>
</dbReference>
<dbReference type="InterPro" id="IPR001242">
    <property type="entry name" value="Condensation_dom"/>
</dbReference>
<evidence type="ECO:0000259" key="5">
    <source>
        <dbReference type="PROSITE" id="PS50075"/>
    </source>
</evidence>
<dbReference type="CDD" id="cd19531">
    <property type="entry name" value="LCL_NRPS-like"/>
    <property type="match status" value="1"/>
</dbReference>
<evidence type="ECO:0000256" key="3">
    <source>
        <dbReference type="ARBA" id="ARBA00022450"/>
    </source>
</evidence>
<organism evidence="6">
    <name type="scientific">Hapalosiphon hibernicus BZ-3-1</name>
    <dbReference type="NCBI Taxonomy" id="481450"/>
    <lineage>
        <taxon>Bacteria</taxon>
        <taxon>Bacillati</taxon>
        <taxon>Cyanobacteriota</taxon>
        <taxon>Cyanophyceae</taxon>
        <taxon>Nostocales</taxon>
        <taxon>Hapalosiphonaceae</taxon>
        <taxon>Hapalosiphon</taxon>
    </lineage>
</organism>
<dbReference type="AlphaFoldDB" id="B4XVG6"/>
<dbReference type="SUPFAM" id="SSF52777">
    <property type="entry name" value="CoA-dependent acyltransferases"/>
    <property type="match status" value="2"/>
</dbReference>
<dbReference type="Pfam" id="PF13193">
    <property type="entry name" value="AMP-binding_C"/>
    <property type="match status" value="1"/>
</dbReference>
<dbReference type="Pfam" id="PF00501">
    <property type="entry name" value="AMP-binding"/>
    <property type="match status" value="1"/>
</dbReference>
<evidence type="ECO:0000256" key="1">
    <source>
        <dbReference type="ARBA" id="ARBA00001957"/>
    </source>
</evidence>
<reference evidence="6" key="1">
    <citation type="journal article" date="2007" name="BMC Evol. Biol.">
        <title>Recurrent adenylation domain replacement in the microcystin synthetase gene cluster.</title>
        <authorList>
            <person name="Fewer D.P."/>
            <person name="Rouhiainen L."/>
            <person name="Jokela J."/>
            <person name="Wahlsten M."/>
            <person name="Laakso K."/>
            <person name="Wang H."/>
            <person name="Sivonen K."/>
        </authorList>
    </citation>
    <scope>NUCLEOTIDE SEQUENCE</scope>
    <source>
        <strain evidence="6">BZ-3-1</strain>
    </source>
</reference>
<gene>
    <name evidence="6" type="primary">mcyC</name>
</gene>
<dbReference type="FunFam" id="3.40.50.980:FF:000001">
    <property type="entry name" value="Non-ribosomal peptide synthetase"/>
    <property type="match status" value="1"/>
</dbReference>
<dbReference type="Gene3D" id="3.40.50.980">
    <property type="match status" value="2"/>
</dbReference>
<keyword evidence="4" id="KW-0597">Phosphoprotein</keyword>
<evidence type="ECO:0000256" key="2">
    <source>
        <dbReference type="ARBA" id="ARBA00006432"/>
    </source>
</evidence>
<feature type="non-terminal residue" evidence="6">
    <location>
        <position position="1"/>
    </location>
</feature>
<feature type="domain" description="Carrier" evidence="5">
    <location>
        <begin position="934"/>
        <end position="1009"/>
    </location>
</feature>
<dbReference type="PROSITE" id="PS00455">
    <property type="entry name" value="AMP_BINDING"/>
    <property type="match status" value="1"/>
</dbReference>
<dbReference type="InterPro" id="IPR000873">
    <property type="entry name" value="AMP-dep_synth/lig_dom"/>
</dbReference>
<dbReference type="PANTHER" id="PTHR45527">
    <property type="entry name" value="NONRIBOSOMAL PEPTIDE SYNTHETASE"/>
    <property type="match status" value="1"/>
</dbReference>
<dbReference type="InterPro" id="IPR036736">
    <property type="entry name" value="ACP-like_sf"/>
</dbReference>
<dbReference type="GO" id="GO:0008610">
    <property type="term" value="P:lipid biosynthetic process"/>
    <property type="evidence" value="ECO:0007669"/>
    <property type="project" value="UniProtKB-ARBA"/>
</dbReference>
<dbReference type="InterPro" id="IPR023213">
    <property type="entry name" value="CAT-like_dom_sf"/>
</dbReference>
<dbReference type="GO" id="GO:0003824">
    <property type="term" value="F:catalytic activity"/>
    <property type="evidence" value="ECO:0007669"/>
    <property type="project" value="InterPro"/>
</dbReference>
<dbReference type="InterPro" id="IPR029058">
    <property type="entry name" value="AB_hydrolase_fold"/>
</dbReference>
<dbReference type="EMBL" id="EU151865">
    <property type="protein sequence ID" value="ABW93492.1"/>
    <property type="molecule type" value="Genomic_DNA"/>
</dbReference>
<dbReference type="InterPro" id="IPR020845">
    <property type="entry name" value="AMP-binding_CS"/>
</dbReference>
<comment type="cofactor">
    <cofactor evidence="1">
        <name>pantetheine 4'-phosphate</name>
        <dbReference type="ChEBI" id="CHEBI:47942"/>
    </cofactor>
</comment>
<dbReference type="Pfam" id="PF00550">
    <property type="entry name" value="PP-binding"/>
    <property type="match status" value="1"/>
</dbReference>
<sequence length="1167" mass="133162">HGSLDIAAFEEAFQQVVNRHEILRTSFTTVAGHIQQIVHEKLPTEELILFKDLREQKNAENIADRLIQESANSRFDLEKLPLMRVLLVQIKSEEFLFGLTIHHIVGDARSLDILFQELITLYSACTQQKTADLPPLPLQYKDYAAWQNQWLESDEMKEQHHYWCDRFAEKPPILNLPTDFPRPQFKSSQAGVYTYNFSQSLSEKLHSFAAENHTTLFITLLTLFKILLYRYTGQRDLVIGIPISGRNHPDLENQIGFYVNTLALRTLLPEAGSFQQALEEVTNTCLDAYEYSDYPFDKLVSTLDLERDVSQNPLFDVMFSLLSQESKAVMKIPELTHQEYPLQPRTAQFDLSWSFFEDSNNLRLIIQYEPELFREEAIARMSGHFLQIIQQVVKNPHCELSQINLLTSEERNQLLIEWNNTEVAYPLNKCLHQLFEDQVERSPNAVAVIFKDQQWTYKQLNEKANQLAHYLQTKGVKPEVLVGIFIERSIEMLVGLLGILKAGGAYVPLDPSYPSDRLTYMLSDAAVPILLTQQSLVDSLLANQAEVVCLDSDWHVIANYSQHNLVSLVTSENLAYVIYTSGSTGKPKGVMNIHQGICNNLLRTMDAYPTTIGDCILQITPLSFDVSVWEIFWCLTSGSTLVVAKPEGHKDIAYLINLIAKQQVTQVFFVPSMLRFFLQQPNLESCRCLKRVFCGGEALSYELNQQFFEHFNCELHNLYGPTETAVDVALWQCQPRSNDQIIPIGRPIANTQIYILDQYLQPVPVGIAGELHIGGVQLARGYLNQPELTAQKFISNLFGQGRLYKTGDLARYLSDGNIEYLGRIDHQIKLRGLRIELGEIESVLDTHPQIEQTVVVLRGDTAENQRLVAYVVSKDNLLTPSELPRFLKEKLPLYMIPSVFVILSDLPLNPNGKIDYKKLPLPDEASIVESAYLAPRNQTESILANIWQQVLQVSKIGVYDNFFDLGGHSLHAMNLMALIYQDVEIEIPLSMIYEKPTLAELSEYIIYAQEMNIQPKERAYVVFNKQREKAAFLFPPALGFAAAYANLADYLSDYAIYTFRYIADEASLEKYAALIDHLATNQDIKLMGHSAGGFLAMLMAQKLESRDRVVSDVILLDTYRGGREAKQAEMSEIIEGVDSFLLNPKRQELRRYFMENQKLHDRTYNQV</sequence>
<dbReference type="Pfam" id="PF00975">
    <property type="entry name" value="Thioesterase"/>
    <property type="match status" value="1"/>
</dbReference>
<dbReference type="Gene3D" id="3.30.559.10">
    <property type="entry name" value="Chloramphenicol acetyltransferase-like domain"/>
    <property type="match status" value="1"/>
</dbReference>
<dbReference type="Gene3D" id="2.30.38.10">
    <property type="entry name" value="Luciferase, Domain 3"/>
    <property type="match status" value="1"/>
</dbReference>
<dbReference type="InterPro" id="IPR025110">
    <property type="entry name" value="AMP-bd_C"/>
</dbReference>
<dbReference type="FunFam" id="1.10.1200.10:FF:000005">
    <property type="entry name" value="Nonribosomal peptide synthetase 1"/>
    <property type="match status" value="1"/>
</dbReference>
<evidence type="ECO:0000313" key="6">
    <source>
        <dbReference type="EMBL" id="ABW93492.1"/>
    </source>
</evidence>
<accession>B4XVG6</accession>
<dbReference type="FunFam" id="3.40.50.980:FF:000002">
    <property type="entry name" value="Enterobactin synthetase component F"/>
    <property type="match status" value="1"/>
</dbReference>
<name>B4XVG6_9CYAN</name>
<keyword evidence="3" id="KW-0596">Phosphopantetheine</keyword>
<dbReference type="NCBIfam" id="TIGR01733">
    <property type="entry name" value="AA-adenyl-dom"/>
    <property type="match status" value="1"/>
</dbReference>
<dbReference type="Gene3D" id="3.40.50.1820">
    <property type="entry name" value="alpha/beta hydrolase"/>
    <property type="match status" value="1"/>
</dbReference>
<dbReference type="InterPro" id="IPR045851">
    <property type="entry name" value="AMP-bd_C_sf"/>
</dbReference>
<dbReference type="InterPro" id="IPR009081">
    <property type="entry name" value="PP-bd_ACP"/>
</dbReference>
<protein>
    <submittedName>
        <fullName evidence="6">Peptide synthetase</fullName>
    </submittedName>
</protein>
<dbReference type="GO" id="GO:0044550">
    <property type="term" value="P:secondary metabolite biosynthetic process"/>
    <property type="evidence" value="ECO:0007669"/>
    <property type="project" value="UniProtKB-ARBA"/>
</dbReference>
<proteinExistence type="inferred from homology"/>
<dbReference type="CDD" id="cd05930">
    <property type="entry name" value="A_NRPS"/>
    <property type="match status" value="1"/>
</dbReference>
<dbReference type="FunFam" id="3.30.300.30:FF:000010">
    <property type="entry name" value="Enterobactin synthetase component F"/>
    <property type="match status" value="1"/>
</dbReference>
<dbReference type="GO" id="GO:0031177">
    <property type="term" value="F:phosphopantetheine binding"/>
    <property type="evidence" value="ECO:0007669"/>
    <property type="project" value="TreeGrafter"/>
</dbReference>
<evidence type="ECO:0000256" key="4">
    <source>
        <dbReference type="ARBA" id="ARBA00022553"/>
    </source>
</evidence>
<dbReference type="GO" id="GO:0005829">
    <property type="term" value="C:cytosol"/>
    <property type="evidence" value="ECO:0007669"/>
    <property type="project" value="TreeGrafter"/>
</dbReference>
<dbReference type="SUPFAM" id="SSF53474">
    <property type="entry name" value="alpha/beta-Hydrolases"/>
    <property type="match status" value="1"/>
</dbReference>
<dbReference type="FunFam" id="2.30.38.10:FF:000001">
    <property type="entry name" value="Non-ribosomal peptide synthetase PvdI"/>
    <property type="match status" value="1"/>
</dbReference>
<dbReference type="Pfam" id="PF00668">
    <property type="entry name" value="Condensation"/>
    <property type="match status" value="1"/>
</dbReference>
<comment type="similarity">
    <text evidence="2">Belongs to the ATP-dependent AMP-binding enzyme family.</text>
</comment>
<dbReference type="PANTHER" id="PTHR45527:SF1">
    <property type="entry name" value="FATTY ACID SYNTHASE"/>
    <property type="match status" value="1"/>
</dbReference>
<dbReference type="SUPFAM" id="SSF56801">
    <property type="entry name" value="Acetyl-CoA synthetase-like"/>
    <property type="match status" value="1"/>
</dbReference>
<dbReference type="InterPro" id="IPR010071">
    <property type="entry name" value="AA_adenyl_dom"/>
</dbReference>
<dbReference type="GO" id="GO:0043041">
    <property type="term" value="P:amino acid activation for nonribosomal peptide biosynthetic process"/>
    <property type="evidence" value="ECO:0007669"/>
    <property type="project" value="TreeGrafter"/>
</dbReference>
<dbReference type="PROSITE" id="PS50075">
    <property type="entry name" value="CARRIER"/>
    <property type="match status" value="1"/>
</dbReference>
<dbReference type="Gene3D" id="3.30.300.30">
    <property type="match status" value="1"/>
</dbReference>
<dbReference type="FunFam" id="3.40.50.12780:FF:000012">
    <property type="entry name" value="Non-ribosomal peptide synthetase"/>
    <property type="match status" value="1"/>
</dbReference>
<dbReference type="InterPro" id="IPR001031">
    <property type="entry name" value="Thioesterase"/>
</dbReference>
<dbReference type="Gene3D" id="1.10.1200.10">
    <property type="entry name" value="ACP-like"/>
    <property type="match status" value="1"/>
</dbReference>